<sequence length="55" mass="6265">MNPSGTGRMVVALVVFALLAVLVWRTMEPGRYQQLAWLLLGFFAFRVVLGRLRSR</sequence>
<evidence type="ECO:0000256" key="1">
    <source>
        <dbReference type="SAM" id="Phobius"/>
    </source>
</evidence>
<protein>
    <submittedName>
        <fullName evidence="2">Heme A synthase</fullName>
    </submittedName>
</protein>
<dbReference type="RefSeq" id="WP_014263994.1">
    <property type="nucleotide sequence ID" value="NZ_JACHIO010000043.1"/>
</dbReference>
<feature type="transmembrane region" description="Helical" evidence="1">
    <location>
        <begin position="35"/>
        <end position="52"/>
    </location>
</feature>
<keyword evidence="1" id="KW-0812">Transmembrane</keyword>
<reference evidence="2 3" key="1">
    <citation type="submission" date="2020-08" db="EMBL/GenBank/DDBJ databases">
        <title>Genomic Encyclopedia of Type Strains, Phase IV (KMG-V): Genome sequencing to study the core and pangenomes of soil and plant-associated prokaryotes.</title>
        <authorList>
            <person name="Whitman W."/>
        </authorList>
    </citation>
    <scope>NUCLEOTIDE SEQUENCE [LARGE SCALE GENOMIC DNA]</scope>
    <source>
        <strain evidence="2 3">X5P3</strain>
    </source>
</reference>
<evidence type="ECO:0000313" key="3">
    <source>
        <dbReference type="Proteomes" id="UP000584867"/>
    </source>
</evidence>
<proteinExistence type="predicted"/>
<dbReference type="AlphaFoldDB" id="A0A7W7ZVG2"/>
<keyword evidence="1" id="KW-1133">Transmembrane helix</keyword>
<organism evidence="2 3">
    <name type="scientific">Granulicella mallensis</name>
    <dbReference type="NCBI Taxonomy" id="940614"/>
    <lineage>
        <taxon>Bacteria</taxon>
        <taxon>Pseudomonadati</taxon>
        <taxon>Acidobacteriota</taxon>
        <taxon>Terriglobia</taxon>
        <taxon>Terriglobales</taxon>
        <taxon>Acidobacteriaceae</taxon>
        <taxon>Granulicella</taxon>
    </lineage>
</organism>
<gene>
    <name evidence="2" type="ORF">HDF15_005280</name>
</gene>
<dbReference type="EMBL" id="JACHIO010000043">
    <property type="protein sequence ID" value="MBB5066894.1"/>
    <property type="molecule type" value="Genomic_DNA"/>
</dbReference>
<comment type="caution">
    <text evidence="2">The sequence shown here is derived from an EMBL/GenBank/DDBJ whole genome shotgun (WGS) entry which is preliminary data.</text>
</comment>
<dbReference type="OMA" id="VWRTMEP"/>
<name>A0A7W7ZVG2_9BACT</name>
<accession>A0A7W7ZVG2</accession>
<keyword evidence="1" id="KW-0472">Membrane</keyword>
<dbReference type="Proteomes" id="UP000584867">
    <property type="component" value="Unassembled WGS sequence"/>
</dbReference>
<evidence type="ECO:0000313" key="2">
    <source>
        <dbReference type="EMBL" id="MBB5066894.1"/>
    </source>
</evidence>